<evidence type="ECO:0000256" key="11">
    <source>
        <dbReference type="ARBA" id="ARBA00023136"/>
    </source>
</evidence>
<dbReference type="SMART" id="SM00369">
    <property type="entry name" value="LRR_TYP"/>
    <property type="match status" value="6"/>
</dbReference>
<keyword evidence="9" id="KW-0677">Repeat</keyword>
<accession>A0ABC8RFS6</accession>
<evidence type="ECO:0000256" key="4">
    <source>
        <dbReference type="ARBA" id="ARBA00022475"/>
    </source>
</evidence>
<keyword evidence="8" id="KW-0732">Signal</keyword>
<evidence type="ECO:0000256" key="10">
    <source>
        <dbReference type="ARBA" id="ARBA00022989"/>
    </source>
</evidence>
<comment type="catalytic activity">
    <reaction evidence="14">
        <text>L-threonyl-[protein] + ATP = O-phospho-L-threonyl-[protein] + ADP + H(+)</text>
        <dbReference type="Rhea" id="RHEA:46608"/>
        <dbReference type="Rhea" id="RHEA-COMP:11060"/>
        <dbReference type="Rhea" id="RHEA-COMP:11605"/>
        <dbReference type="ChEBI" id="CHEBI:15378"/>
        <dbReference type="ChEBI" id="CHEBI:30013"/>
        <dbReference type="ChEBI" id="CHEBI:30616"/>
        <dbReference type="ChEBI" id="CHEBI:61977"/>
        <dbReference type="ChEBI" id="CHEBI:456216"/>
        <dbReference type="EC" id="2.7.11.1"/>
    </reaction>
</comment>
<dbReference type="SUPFAM" id="SSF52058">
    <property type="entry name" value="L domain-like"/>
    <property type="match status" value="1"/>
</dbReference>
<evidence type="ECO:0000256" key="12">
    <source>
        <dbReference type="ARBA" id="ARBA00023170"/>
    </source>
</evidence>
<keyword evidence="7 16" id="KW-0812">Transmembrane</keyword>
<evidence type="ECO:0000256" key="6">
    <source>
        <dbReference type="ARBA" id="ARBA00022614"/>
    </source>
</evidence>
<keyword evidence="5" id="KW-0808">Transferase</keyword>
<evidence type="ECO:0000256" key="16">
    <source>
        <dbReference type="SAM" id="Phobius"/>
    </source>
</evidence>
<feature type="domain" description="Brassinosteroid receptor BRI1 island" evidence="18">
    <location>
        <begin position="651"/>
        <end position="703"/>
    </location>
</feature>
<comment type="subcellular location">
    <subcellularLocation>
        <location evidence="1">Cell membrane</location>
        <topology evidence="1">Single-pass type I membrane protein</topology>
    </subcellularLocation>
</comment>
<evidence type="ECO:0000256" key="8">
    <source>
        <dbReference type="ARBA" id="ARBA00022729"/>
    </source>
</evidence>
<protein>
    <recommendedName>
        <fullName evidence="3">non-specific serine/threonine protein kinase</fullName>
        <ecNumber evidence="3">2.7.11.1</ecNumber>
    </recommendedName>
</protein>
<organism evidence="19 20">
    <name type="scientific">Ilex paraguariensis</name>
    <name type="common">yerba mate</name>
    <dbReference type="NCBI Taxonomy" id="185542"/>
    <lineage>
        <taxon>Eukaryota</taxon>
        <taxon>Viridiplantae</taxon>
        <taxon>Streptophyta</taxon>
        <taxon>Embryophyta</taxon>
        <taxon>Tracheophyta</taxon>
        <taxon>Spermatophyta</taxon>
        <taxon>Magnoliopsida</taxon>
        <taxon>eudicotyledons</taxon>
        <taxon>Gunneridae</taxon>
        <taxon>Pentapetalae</taxon>
        <taxon>asterids</taxon>
        <taxon>campanulids</taxon>
        <taxon>Aquifoliales</taxon>
        <taxon>Aquifoliaceae</taxon>
        <taxon>Ilex</taxon>
    </lineage>
</organism>
<evidence type="ECO:0000256" key="5">
    <source>
        <dbReference type="ARBA" id="ARBA00022527"/>
    </source>
</evidence>
<dbReference type="Pfam" id="PF20141">
    <property type="entry name" value="Island"/>
    <property type="match status" value="1"/>
</dbReference>
<dbReference type="EC" id="2.7.11.1" evidence="3"/>
<dbReference type="InterPro" id="IPR001611">
    <property type="entry name" value="Leu-rich_rpt"/>
</dbReference>
<dbReference type="Pfam" id="PF08263">
    <property type="entry name" value="LRRNT_2"/>
    <property type="match status" value="1"/>
</dbReference>
<proteinExistence type="inferred from homology"/>
<evidence type="ECO:0000259" key="18">
    <source>
        <dbReference type="Pfam" id="PF20141"/>
    </source>
</evidence>
<evidence type="ECO:0000313" key="19">
    <source>
        <dbReference type="EMBL" id="CAK9142410.1"/>
    </source>
</evidence>
<keyword evidence="5" id="KW-0418">Kinase</keyword>
<gene>
    <name evidence="19" type="ORF">ILEXP_LOCUS10096</name>
</gene>
<keyword evidence="12" id="KW-0675">Receptor</keyword>
<reference evidence="19 20" key="1">
    <citation type="submission" date="2024-02" db="EMBL/GenBank/DDBJ databases">
        <authorList>
            <person name="Vignale AGUSTIN F."/>
            <person name="Sosa J E."/>
            <person name="Modenutti C."/>
        </authorList>
    </citation>
    <scope>NUCLEOTIDE SEQUENCE [LARGE SCALE GENOMIC DNA]</scope>
</reference>
<evidence type="ECO:0000256" key="3">
    <source>
        <dbReference type="ARBA" id="ARBA00012513"/>
    </source>
</evidence>
<dbReference type="GO" id="GO:0006952">
    <property type="term" value="P:defense response"/>
    <property type="evidence" value="ECO:0007669"/>
    <property type="project" value="UniProtKB-ARBA"/>
</dbReference>
<dbReference type="SUPFAM" id="SSF52047">
    <property type="entry name" value="RNI-like"/>
    <property type="match status" value="1"/>
</dbReference>
<evidence type="ECO:0000259" key="17">
    <source>
        <dbReference type="Pfam" id="PF08263"/>
    </source>
</evidence>
<sequence length="901" mass="97671">MFSSKMIGRGWIWRPQKEWLQVFYIIFFLFLSRFSMGLEANRLVSMASKQQSLNIQAQALLAFKNSSVKVDPNGLLNSWDYSVSSNPCSWKGVICSFNAHVTDLNFRNGGLIGQLQMSDLLNIENLRHVDLHGNYFSGDLYFNNTVSSSPCVLEALDLSFNNLSESISDGVLVACDRLTSLNLSHNLIPGASLKFGASLLELDLSSNLISDFSTLNYSIMNCQNLNLLNFSGNRLTGRLGSLSSCKNLSVLDLSYNALSGVLPTGLIADSLKFLDLSNNNISGNFSELEFRNCSSLSLLNLTQNSLYGKGTAFPGSLRNCQLLERLDLSNNNLQGNISGSVLGELRNLRHLSLAQNQFFGAIPLGLGSICDTLEELDLSGNRLSGGLPLTFVSCSSLQSINLGNNQLSGDFLQTVISTLPNLKTLNIPFNNISGSVPLSLTNCSQLEVLDLSSNALVGNIPSGFCSSPLSSSLQNILLAGNFLSGTLPSELGKCKNLRTIDFSLNNISGTIPSEIWTLPNLSNLIMWGNNISGKIPEDICTSGGDLETLILNNNSIEGTIPSALTNCTELKWVALSHNRLTGKIPAGIGNLQNLVILQLDDNLLTGEIPPRLGECGSLVWLDLNSNSLTGSIPTVLAKQAGFISPRPLNVKYVFVTNEDRKTCRGAGELLEFNGIRAGRLARIIADTCTDSRMYPGMKIYSFSSNGSMIFLDLSQNFLSGSIPTSLGSLSYLQVLNLRQNELSGNIPYSLGGLKVIEILDLSDNQLEGNIPGSLGILSFLVDLDLSNNNLSGLIPVSGQLSTFRPSRYLNNSGLCGLPLPPCGSETLFGSTGDSKSDSENSSNPSKFDRFWVALVLGYGSGGIVGVVIGNWIFQLKYDLFVKTFIGGRPQRRKRFKRFKRN</sequence>
<comment type="caution">
    <text evidence="19">The sequence shown here is derived from an EMBL/GenBank/DDBJ whole genome shotgun (WGS) entry which is preliminary data.</text>
</comment>
<comment type="similarity">
    <text evidence="2">Belongs to the RLP family.</text>
</comment>
<dbReference type="AlphaFoldDB" id="A0ABC8RFS6"/>
<dbReference type="PRINTS" id="PR00019">
    <property type="entry name" value="LEURICHRPT"/>
</dbReference>
<dbReference type="InterPro" id="IPR003591">
    <property type="entry name" value="Leu-rich_rpt_typical-subtyp"/>
</dbReference>
<evidence type="ECO:0000256" key="1">
    <source>
        <dbReference type="ARBA" id="ARBA00004251"/>
    </source>
</evidence>
<evidence type="ECO:0000256" key="13">
    <source>
        <dbReference type="ARBA" id="ARBA00023180"/>
    </source>
</evidence>
<dbReference type="PROSITE" id="PS51450">
    <property type="entry name" value="LRR"/>
    <property type="match status" value="2"/>
</dbReference>
<keyword evidence="5" id="KW-0723">Serine/threonine-protein kinase</keyword>
<comment type="catalytic activity">
    <reaction evidence="15">
        <text>L-seryl-[protein] + ATP = O-phospho-L-seryl-[protein] + ADP + H(+)</text>
        <dbReference type="Rhea" id="RHEA:17989"/>
        <dbReference type="Rhea" id="RHEA-COMP:9863"/>
        <dbReference type="Rhea" id="RHEA-COMP:11604"/>
        <dbReference type="ChEBI" id="CHEBI:15378"/>
        <dbReference type="ChEBI" id="CHEBI:29999"/>
        <dbReference type="ChEBI" id="CHEBI:30616"/>
        <dbReference type="ChEBI" id="CHEBI:83421"/>
        <dbReference type="ChEBI" id="CHEBI:456216"/>
        <dbReference type="EC" id="2.7.11.1"/>
    </reaction>
</comment>
<dbReference type="FunFam" id="3.80.10.10:FF:000111">
    <property type="entry name" value="LRR receptor-like serine/threonine-protein kinase ERECTA"/>
    <property type="match status" value="1"/>
</dbReference>
<keyword evidence="20" id="KW-1185">Reference proteome</keyword>
<feature type="transmembrane region" description="Helical" evidence="16">
    <location>
        <begin position="850"/>
        <end position="873"/>
    </location>
</feature>
<keyword evidence="11 16" id="KW-0472">Membrane</keyword>
<feature type="domain" description="Leucine-rich repeat-containing N-terminal plant-type" evidence="17">
    <location>
        <begin position="56"/>
        <end position="96"/>
    </location>
</feature>
<evidence type="ECO:0000256" key="7">
    <source>
        <dbReference type="ARBA" id="ARBA00022692"/>
    </source>
</evidence>
<name>A0ABC8RFS6_9AQUA</name>
<dbReference type="InterPro" id="IPR046956">
    <property type="entry name" value="RLP23-like"/>
</dbReference>
<dbReference type="Gene3D" id="3.30.1490.310">
    <property type="match status" value="1"/>
</dbReference>
<dbReference type="GO" id="GO:0004674">
    <property type="term" value="F:protein serine/threonine kinase activity"/>
    <property type="evidence" value="ECO:0007669"/>
    <property type="project" value="UniProtKB-KW"/>
</dbReference>
<dbReference type="InterPro" id="IPR045381">
    <property type="entry name" value="BRI1_island_dom"/>
</dbReference>
<dbReference type="InterPro" id="IPR013210">
    <property type="entry name" value="LRR_N_plant-typ"/>
</dbReference>
<dbReference type="Pfam" id="PF13855">
    <property type="entry name" value="LRR_8"/>
    <property type="match status" value="3"/>
</dbReference>
<evidence type="ECO:0000256" key="9">
    <source>
        <dbReference type="ARBA" id="ARBA00022737"/>
    </source>
</evidence>
<dbReference type="FunFam" id="3.80.10.10:FF:000095">
    <property type="entry name" value="LRR receptor-like serine/threonine-protein kinase GSO1"/>
    <property type="match status" value="2"/>
</dbReference>
<dbReference type="Gene3D" id="3.80.10.10">
    <property type="entry name" value="Ribonuclease Inhibitor"/>
    <property type="match status" value="2"/>
</dbReference>
<evidence type="ECO:0000313" key="20">
    <source>
        <dbReference type="Proteomes" id="UP001642360"/>
    </source>
</evidence>
<dbReference type="GO" id="GO:0051707">
    <property type="term" value="P:response to other organism"/>
    <property type="evidence" value="ECO:0007669"/>
    <property type="project" value="UniProtKB-ARBA"/>
</dbReference>
<dbReference type="Pfam" id="PF00560">
    <property type="entry name" value="LRR_1"/>
    <property type="match status" value="8"/>
</dbReference>
<keyword evidence="10 16" id="KW-1133">Transmembrane helix</keyword>
<evidence type="ECO:0000256" key="2">
    <source>
        <dbReference type="ARBA" id="ARBA00009592"/>
    </source>
</evidence>
<evidence type="ECO:0000256" key="15">
    <source>
        <dbReference type="ARBA" id="ARBA00048679"/>
    </source>
</evidence>
<dbReference type="InterPro" id="IPR032675">
    <property type="entry name" value="LRR_dom_sf"/>
</dbReference>
<evidence type="ECO:0000256" key="14">
    <source>
        <dbReference type="ARBA" id="ARBA00047899"/>
    </source>
</evidence>
<dbReference type="EMBL" id="CAUOFW020001225">
    <property type="protein sequence ID" value="CAK9142410.1"/>
    <property type="molecule type" value="Genomic_DNA"/>
</dbReference>
<dbReference type="PANTHER" id="PTHR48063">
    <property type="entry name" value="LRR RECEPTOR-LIKE KINASE"/>
    <property type="match status" value="1"/>
</dbReference>
<dbReference type="GO" id="GO:0005886">
    <property type="term" value="C:plasma membrane"/>
    <property type="evidence" value="ECO:0007669"/>
    <property type="project" value="UniProtKB-SubCell"/>
</dbReference>
<keyword evidence="6" id="KW-0433">Leucine-rich repeat</keyword>
<dbReference type="Proteomes" id="UP001642360">
    <property type="component" value="Unassembled WGS sequence"/>
</dbReference>
<keyword evidence="4" id="KW-1003">Cell membrane</keyword>
<keyword evidence="13" id="KW-0325">Glycoprotein</keyword>
<dbReference type="PANTHER" id="PTHR48063:SF112">
    <property type="entry name" value="RECEPTOR LIKE PROTEIN 30-LIKE"/>
    <property type="match status" value="1"/>
</dbReference>